<dbReference type="InterPro" id="IPR036621">
    <property type="entry name" value="Anticodon-bd_dom_sf"/>
</dbReference>
<gene>
    <name evidence="1" type="ORF">PMACD_LOCUS5578</name>
</gene>
<comment type="caution">
    <text evidence="1">The sequence shown here is derived from an EMBL/GenBank/DDBJ whole genome shotgun (WGS) entry which is preliminary data.</text>
</comment>
<dbReference type="InterPro" id="IPR045864">
    <property type="entry name" value="aa-tRNA-synth_II/BPL/LPL"/>
</dbReference>
<sequence>MFDTSPKLIEINDRNSQLLEKSKLKFSLIVPKQDVMQYFFQWQRYRKYWWSSITTTPSLFMVNDMKYEGSTVNTQIVANFEKGQNIVEHLSMIKNMDSSDSASITCCMSMETALVSLLLDGMSNQNKDGYLRLHYKMAPYKISFALHTTDKKTFDTLKELAALLHNKLTLAQIKSLLPTFSHPIQLQIEENLKIGVPYTAILNGETLTNGIFHLLNSSTMLKEQVHIADFEEYASLLFS</sequence>
<reference evidence="1" key="1">
    <citation type="submission" date="2021-02" db="EMBL/GenBank/DDBJ databases">
        <authorList>
            <person name="Steward A R."/>
        </authorList>
    </citation>
    <scope>NUCLEOTIDE SEQUENCE</scope>
</reference>
<dbReference type="EMBL" id="CAJOBZ010000011">
    <property type="protein sequence ID" value="CAF4834170.1"/>
    <property type="molecule type" value="Genomic_DNA"/>
</dbReference>
<evidence type="ECO:0000313" key="1">
    <source>
        <dbReference type="EMBL" id="CAF4834170.1"/>
    </source>
</evidence>
<dbReference type="Proteomes" id="UP000663880">
    <property type="component" value="Unassembled WGS sequence"/>
</dbReference>
<protein>
    <recommendedName>
        <fullName evidence="3">DNA polymerase subunit gamma-2, mitochondrial</fullName>
    </recommendedName>
</protein>
<name>A0A821QYP4_9NEOP</name>
<accession>A0A821QYP4</accession>
<evidence type="ECO:0000313" key="2">
    <source>
        <dbReference type="Proteomes" id="UP000663880"/>
    </source>
</evidence>
<organism evidence="1 2">
    <name type="scientific">Pieris macdunnoughi</name>
    <dbReference type="NCBI Taxonomy" id="345717"/>
    <lineage>
        <taxon>Eukaryota</taxon>
        <taxon>Metazoa</taxon>
        <taxon>Ecdysozoa</taxon>
        <taxon>Arthropoda</taxon>
        <taxon>Hexapoda</taxon>
        <taxon>Insecta</taxon>
        <taxon>Pterygota</taxon>
        <taxon>Neoptera</taxon>
        <taxon>Endopterygota</taxon>
        <taxon>Lepidoptera</taxon>
        <taxon>Glossata</taxon>
        <taxon>Ditrysia</taxon>
        <taxon>Papilionoidea</taxon>
        <taxon>Pieridae</taxon>
        <taxon>Pierinae</taxon>
        <taxon>Pieris</taxon>
    </lineage>
</organism>
<proteinExistence type="predicted"/>
<dbReference type="OrthoDB" id="5394539at2759"/>
<dbReference type="SUPFAM" id="SSF52954">
    <property type="entry name" value="Class II aaRS ABD-related"/>
    <property type="match status" value="1"/>
</dbReference>
<dbReference type="Gene3D" id="3.30.930.10">
    <property type="entry name" value="Bira Bifunctional Protein, Domain 2"/>
    <property type="match status" value="1"/>
</dbReference>
<dbReference type="Gene3D" id="3.40.50.800">
    <property type="entry name" value="Anticodon-binding domain"/>
    <property type="match status" value="1"/>
</dbReference>
<dbReference type="AlphaFoldDB" id="A0A821QYP4"/>
<evidence type="ECO:0008006" key="3">
    <source>
        <dbReference type="Google" id="ProtNLM"/>
    </source>
</evidence>
<keyword evidence="2" id="KW-1185">Reference proteome</keyword>